<evidence type="ECO:0000313" key="4">
    <source>
        <dbReference type="WBParaSite" id="ASIM_0001134301-mRNA-1"/>
    </source>
</evidence>
<reference evidence="2 3" key="2">
    <citation type="submission" date="2018-11" db="EMBL/GenBank/DDBJ databases">
        <authorList>
            <consortium name="Pathogen Informatics"/>
        </authorList>
    </citation>
    <scope>NUCLEOTIDE SEQUENCE [LARGE SCALE GENOMIC DNA]</scope>
</reference>
<name>A0A0M3JTI2_ANISI</name>
<proteinExistence type="predicted"/>
<organism evidence="4">
    <name type="scientific">Anisakis simplex</name>
    <name type="common">Herring worm</name>
    <dbReference type="NCBI Taxonomy" id="6269"/>
    <lineage>
        <taxon>Eukaryota</taxon>
        <taxon>Metazoa</taxon>
        <taxon>Ecdysozoa</taxon>
        <taxon>Nematoda</taxon>
        <taxon>Chromadorea</taxon>
        <taxon>Rhabditida</taxon>
        <taxon>Spirurina</taxon>
        <taxon>Ascaridomorpha</taxon>
        <taxon>Ascaridoidea</taxon>
        <taxon>Anisakidae</taxon>
        <taxon>Anisakis</taxon>
        <taxon>Anisakis simplex complex</taxon>
    </lineage>
</organism>
<dbReference type="EMBL" id="UYRR01031025">
    <property type="protein sequence ID" value="VDK43895.1"/>
    <property type="molecule type" value="Genomic_DNA"/>
</dbReference>
<feature type="region of interest" description="Disordered" evidence="1">
    <location>
        <begin position="101"/>
        <end position="182"/>
    </location>
</feature>
<feature type="compositionally biased region" description="Polar residues" evidence="1">
    <location>
        <begin position="101"/>
        <end position="134"/>
    </location>
</feature>
<accession>A0A0M3JTI2</accession>
<evidence type="ECO:0000256" key="1">
    <source>
        <dbReference type="SAM" id="MobiDB-lite"/>
    </source>
</evidence>
<feature type="region of interest" description="Disordered" evidence="1">
    <location>
        <begin position="307"/>
        <end position="327"/>
    </location>
</feature>
<reference evidence="4" key="1">
    <citation type="submission" date="2017-02" db="UniProtKB">
        <authorList>
            <consortium name="WormBaseParasite"/>
        </authorList>
    </citation>
    <scope>IDENTIFICATION</scope>
</reference>
<sequence>MGSLTLFAFGTMYFNGRPHSRHITRDMLKQELNETIISTAAKSTQQQVATINNDPLAQQDLPAPSHQPPLTATVPSDESAPPEIRKVSRFTVQRIQNALQPPINPSTAQQSPVFTPPATQTNQNQSSTPSTNESARPPAQRRSRFTVNKVPESALQSQSAPPTANNPPTTGLESNQPAQPHAPLEFSQQIASQQPNAALQFSASPLFRLPTQNMTPTLSVVVEEPENEDAEQVQPESALRETNKRPLLSTPATPMIPVGGGKDDSNRANSFLTQSSVDKNVSPWTTLLVSPGEALLSFVVEHPTDHRTVPSPQDTTPQLHNAPQHNQHRVTTKFNELYEKVIDECNQTEAIFERFSKHSLERHFFN</sequence>
<feature type="region of interest" description="Disordered" evidence="1">
    <location>
        <begin position="56"/>
        <end position="82"/>
    </location>
</feature>
<dbReference type="WBParaSite" id="ASIM_0001134301-mRNA-1">
    <property type="protein sequence ID" value="ASIM_0001134301-mRNA-1"/>
    <property type="gene ID" value="ASIM_0001134301"/>
</dbReference>
<dbReference type="Proteomes" id="UP000267096">
    <property type="component" value="Unassembled WGS sequence"/>
</dbReference>
<dbReference type="AlphaFoldDB" id="A0A0M3JTI2"/>
<feature type="compositionally biased region" description="Polar residues" evidence="1">
    <location>
        <begin position="310"/>
        <end position="325"/>
    </location>
</feature>
<gene>
    <name evidence="2" type="ORF">ASIM_LOCUS10901</name>
</gene>
<protein>
    <submittedName>
        <fullName evidence="4">Flocculation protein FLO11-like</fullName>
    </submittedName>
</protein>
<feature type="compositionally biased region" description="Low complexity" evidence="1">
    <location>
        <begin position="160"/>
        <end position="170"/>
    </location>
</feature>
<evidence type="ECO:0000313" key="3">
    <source>
        <dbReference type="Proteomes" id="UP000267096"/>
    </source>
</evidence>
<keyword evidence="3" id="KW-1185">Reference proteome</keyword>
<evidence type="ECO:0000313" key="2">
    <source>
        <dbReference type="EMBL" id="VDK43895.1"/>
    </source>
</evidence>